<dbReference type="GO" id="GO:0000917">
    <property type="term" value="P:division septum assembly"/>
    <property type="evidence" value="ECO:0007669"/>
    <property type="project" value="UniProtKB-KW"/>
</dbReference>
<organism evidence="12 13">
    <name type="scientific">Peredibacter starrii</name>
    <dbReference type="NCBI Taxonomy" id="28202"/>
    <lineage>
        <taxon>Bacteria</taxon>
        <taxon>Pseudomonadati</taxon>
        <taxon>Bdellovibrionota</taxon>
        <taxon>Bacteriovoracia</taxon>
        <taxon>Bacteriovoracales</taxon>
        <taxon>Bacteriovoracaceae</taxon>
        <taxon>Peredibacter</taxon>
    </lineage>
</organism>
<evidence type="ECO:0000256" key="9">
    <source>
        <dbReference type="ARBA" id="ARBA00023306"/>
    </source>
</evidence>
<evidence type="ECO:0000313" key="12">
    <source>
        <dbReference type="EMBL" id="WPU64781.1"/>
    </source>
</evidence>
<dbReference type="GO" id="GO:0046872">
    <property type="term" value="F:metal ion binding"/>
    <property type="evidence" value="ECO:0007669"/>
    <property type="project" value="UniProtKB-KW"/>
</dbReference>
<accession>A0AAX4HNG4</accession>
<dbReference type="SUPFAM" id="SSF52540">
    <property type="entry name" value="P-loop containing nucleoside triphosphate hydrolases"/>
    <property type="match status" value="1"/>
</dbReference>
<dbReference type="PANTHER" id="PTHR11649:SF13">
    <property type="entry name" value="ENGB-TYPE G DOMAIN-CONTAINING PROTEIN"/>
    <property type="match status" value="1"/>
</dbReference>
<evidence type="ECO:0000256" key="10">
    <source>
        <dbReference type="HAMAP-Rule" id="MF_00321"/>
    </source>
</evidence>
<dbReference type="NCBIfam" id="TIGR03598">
    <property type="entry name" value="GTPase_YsxC"/>
    <property type="match status" value="1"/>
</dbReference>
<dbReference type="Gene3D" id="3.40.50.300">
    <property type="entry name" value="P-loop containing nucleotide triphosphate hydrolases"/>
    <property type="match status" value="1"/>
</dbReference>
<dbReference type="GO" id="GO:0005525">
    <property type="term" value="F:GTP binding"/>
    <property type="evidence" value="ECO:0007669"/>
    <property type="project" value="UniProtKB-UniRule"/>
</dbReference>
<evidence type="ECO:0000256" key="7">
    <source>
        <dbReference type="ARBA" id="ARBA00023134"/>
    </source>
</evidence>
<dbReference type="EMBL" id="CP139487">
    <property type="protein sequence ID" value="WPU64781.1"/>
    <property type="molecule type" value="Genomic_DNA"/>
</dbReference>
<dbReference type="AlphaFoldDB" id="A0AAX4HNG4"/>
<keyword evidence="7 10" id="KW-0342">GTP-binding</keyword>
<keyword evidence="6" id="KW-0460">Magnesium</keyword>
<proteinExistence type="inferred from homology"/>
<evidence type="ECO:0000256" key="8">
    <source>
        <dbReference type="ARBA" id="ARBA00023210"/>
    </source>
</evidence>
<comment type="similarity">
    <text evidence="2 10">Belongs to the TRAFAC class TrmE-Era-EngA-EngB-Septin-like GTPase superfamily. EngB GTPase family.</text>
</comment>
<evidence type="ECO:0000256" key="6">
    <source>
        <dbReference type="ARBA" id="ARBA00022842"/>
    </source>
</evidence>
<dbReference type="PROSITE" id="PS51706">
    <property type="entry name" value="G_ENGB"/>
    <property type="match status" value="1"/>
</dbReference>
<dbReference type="RefSeq" id="WP_321394235.1">
    <property type="nucleotide sequence ID" value="NZ_CP139487.1"/>
</dbReference>
<keyword evidence="9 10" id="KW-0131">Cell cycle</keyword>
<dbReference type="Pfam" id="PF01926">
    <property type="entry name" value="MMR_HSR1"/>
    <property type="match status" value="1"/>
</dbReference>
<evidence type="ECO:0000259" key="11">
    <source>
        <dbReference type="PROSITE" id="PS51706"/>
    </source>
</evidence>
<keyword evidence="4" id="KW-0479">Metal-binding</keyword>
<evidence type="ECO:0000256" key="3">
    <source>
        <dbReference type="ARBA" id="ARBA00022618"/>
    </source>
</evidence>
<keyword evidence="3 10" id="KW-0132">Cell division</keyword>
<protein>
    <recommendedName>
        <fullName evidence="10">Probable GTP-binding protein EngB</fullName>
    </recommendedName>
</protein>
<dbReference type="PANTHER" id="PTHR11649">
    <property type="entry name" value="MSS1/TRME-RELATED GTP-BINDING PROTEIN"/>
    <property type="match status" value="1"/>
</dbReference>
<evidence type="ECO:0000256" key="2">
    <source>
        <dbReference type="ARBA" id="ARBA00009638"/>
    </source>
</evidence>
<evidence type="ECO:0000256" key="5">
    <source>
        <dbReference type="ARBA" id="ARBA00022741"/>
    </source>
</evidence>
<dbReference type="Proteomes" id="UP001324634">
    <property type="component" value="Chromosome"/>
</dbReference>
<dbReference type="InterPro" id="IPR027417">
    <property type="entry name" value="P-loop_NTPase"/>
</dbReference>
<keyword evidence="13" id="KW-1185">Reference proteome</keyword>
<evidence type="ECO:0000256" key="4">
    <source>
        <dbReference type="ARBA" id="ARBA00022723"/>
    </source>
</evidence>
<dbReference type="InterPro" id="IPR006073">
    <property type="entry name" value="GTP-bd"/>
</dbReference>
<dbReference type="KEGG" id="psti:SOO65_18975"/>
<name>A0AAX4HNG4_9BACT</name>
<keyword evidence="8 10" id="KW-0717">Septation</keyword>
<comment type="cofactor">
    <cofactor evidence="1">
        <name>Mg(2+)</name>
        <dbReference type="ChEBI" id="CHEBI:18420"/>
    </cofactor>
</comment>
<gene>
    <name evidence="12" type="primary">yihA</name>
    <name evidence="10" type="synonym">engB</name>
    <name evidence="12" type="ORF">SOO65_18975</name>
</gene>
<dbReference type="CDD" id="cd01876">
    <property type="entry name" value="YihA_EngB"/>
    <property type="match status" value="1"/>
</dbReference>
<keyword evidence="5 10" id="KW-0547">Nucleotide-binding</keyword>
<dbReference type="HAMAP" id="MF_00321">
    <property type="entry name" value="GTPase_EngB"/>
    <property type="match status" value="1"/>
</dbReference>
<evidence type="ECO:0000256" key="1">
    <source>
        <dbReference type="ARBA" id="ARBA00001946"/>
    </source>
</evidence>
<dbReference type="InterPro" id="IPR030393">
    <property type="entry name" value="G_ENGB_dom"/>
</dbReference>
<reference evidence="12 13" key="1">
    <citation type="submission" date="2023-11" db="EMBL/GenBank/DDBJ databases">
        <title>Peredibacter starrii A3.12.</title>
        <authorList>
            <person name="Mitchell R.J."/>
        </authorList>
    </citation>
    <scope>NUCLEOTIDE SEQUENCE [LARGE SCALE GENOMIC DNA]</scope>
    <source>
        <strain evidence="12 13">A3.12</strain>
    </source>
</reference>
<comment type="function">
    <text evidence="10">Necessary for normal cell division and for the maintenance of normal septation.</text>
</comment>
<evidence type="ECO:0000313" key="13">
    <source>
        <dbReference type="Proteomes" id="UP001324634"/>
    </source>
</evidence>
<dbReference type="InterPro" id="IPR019987">
    <property type="entry name" value="GTP-bd_ribosome_bio_YsxC"/>
</dbReference>
<sequence>MNIQKGKTEFLMGIDTVEQLQQWLNEHSFANGIAFIGRSNVGKSSLINALFGKTTARVSKTPGRTRQVNIFDFIVQNKETKSLEHFYLFDVPGYGHADVSKEMAQNWQNLLDTFFQMCSEKILLLNVQDCRHPVQDSDLLFHEYIKAFDLETYVLFNKVDKLKTQSEKARLKNLMPDIYNKFKWVKQIHFTSAEKGDGIPAVEQAIITFVKRNSDMKGFN</sequence>
<feature type="domain" description="EngB-type G" evidence="11">
    <location>
        <begin position="29"/>
        <end position="212"/>
    </location>
</feature>